<evidence type="ECO:0000313" key="1">
    <source>
        <dbReference type="EMBL" id="CUV45409.1"/>
    </source>
</evidence>
<name>A0A0S4WF30_RALSL</name>
<sequence>MYVVAPAELFLPPLSKRRRCMREQTQSPQMLAFARQHQLIAQLAAQAGRIGKRAKPPVAATVRQLDTVSEQIHAMTEDTCARLLNVSTGLVGILQLLEVWSDRAWECRCLHCLLAPLKRELDGALNDVQGML</sequence>
<gene>
    <name evidence="1" type="ORF">TO10_v1_330037</name>
</gene>
<dbReference type="Pfam" id="PF07363">
    <property type="entry name" value="DUF1484"/>
    <property type="match status" value="1"/>
</dbReference>
<protein>
    <recommendedName>
        <fullName evidence="2">DUF1484 domain-containing protein</fullName>
    </recommendedName>
</protein>
<proteinExistence type="predicted"/>
<organism evidence="1">
    <name type="scientific">Ralstonia solanacearum</name>
    <name type="common">Pseudomonas solanacearum</name>
    <dbReference type="NCBI Taxonomy" id="305"/>
    <lineage>
        <taxon>Bacteria</taxon>
        <taxon>Pseudomonadati</taxon>
        <taxon>Pseudomonadota</taxon>
        <taxon>Betaproteobacteria</taxon>
        <taxon>Burkholderiales</taxon>
        <taxon>Burkholderiaceae</taxon>
        <taxon>Ralstonia</taxon>
        <taxon>Ralstonia solanacearum species complex</taxon>
    </lineage>
</organism>
<evidence type="ECO:0008006" key="2">
    <source>
        <dbReference type="Google" id="ProtNLM"/>
    </source>
</evidence>
<reference evidence="1" key="1">
    <citation type="submission" date="2015-10" db="EMBL/GenBank/DDBJ databases">
        <authorList>
            <person name="Gilbert D.G."/>
        </authorList>
    </citation>
    <scope>NUCLEOTIDE SEQUENCE</scope>
    <source>
        <strain evidence="1">Phyl III-seqv23</strain>
    </source>
</reference>
<dbReference type="InterPro" id="IPR009957">
    <property type="entry name" value="DUF1484"/>
</dbReference>
<dbReference type="EMBL" id="LN899827">
    <property type="protein sequence ID" value="CUV45409.1"/>
    <property type="molecule type" value="Genomic_DNA"/>
</dbReference>
<dbReference type="AlphaFoldDB" id="A0A0S4WF30"/>
<accession>A0A0S4WF30</accession>